<dbReference type="OrthoDB" id="1410009at2759"/>
<evidence type="ECO:0000256" key="4">
    <source>
        <dbReference type="ARBA" id="ARBA00022737"/>
    </source>
</evidence>
<dbReference type="Pfam" id="PF13921">
    <property type="entry name" value="Myb_DNA-bind_6"/>
    <property type="match status" value="1"/>
</dbReference>
<dbReference type="InterPro" id="IPR001005">
    <property type="entry name" value="SANT/Myb"/>
</dbReference>
<keyword evidence="7" id="KW-0238">DNA-binding</keyword>
<feature type="domain" description="HTH myb-type" evidence="15">
    <location>
        <begin position="54"/>
        <end position="107"/>
    </location>
</feature>
<sequence length="959" mass="112038">MRIQIKGGIWKNCEDEVLKAAVMKYGLNNWSRVASLLVRKSAKQCKARWYEWLDPSVKKTEWSKEEEEKLLHLAKLFPTQWRTIAPVVGRTAQQCLDHYEYLLDEAEGKVYDKNKNPRYLRPGEIDPAPETKPAKADPVDMDEDEKEMLAEAKARLANTKGKKAKRKAREKQLEQARRLALLQKKRELKAAGITTNKMKYKKNDKNRIDHVKEILFERKPAKGFFDVSEEQTISHFDEKKSNQFKSIKSMDVESIKETEIGGPYDDLQDSEDGSRKKIHFKGKRNNEEKNLLLAIENYDKQFNELSHLRKRVRLNLPEPILNENELEEIIQINKEANSFNQIIKEQNEKNNSNAVVINNILPSVTSSPFILNDKDKYSSIATNFYNKSIAFSSKLDLSIQQAAQNIISRNMNEPIIGMNEPVQLNNYQQGNHHKDDNNEMNKNHMNDYSPILHDEPITIAQNVKEVKEEIENYKKMTDEQQTTSREKNSIKNKIISDIKSYQKNVSLYAHSVLSYKNGRNENSIIGNDTLVSEFYDEDYEEKIDRAKLLIKSSLAHLPKETNVIELQIPDDLNNEDNEETQINSEYDQIEKDIQDIERDKKMQEYKKEKEKFNNQNKIIRWNLPRPYFLQKMNITHPFPRTDMSDTGNSEQVENLVHNEMILLIKNDMFNYPMKSSTPIQNKITLDDVGKTYMKMALDSVQAELQKTTHNGSNSASQDATSIINGEQIMKLDSNMYLSESTKNGEMENVGEATTHLDEMNKDIRKDNQQKEHGSTIHPNGENPSKELNPQCYGTEQDLEMWNKINNQILFCPIKNVYMFVENMNERDIKENYKYRCQKLDSLIQKNMNLYKKIENKYDIYTKGYQLKIKGYKKTFDSQFNLYINYMSEKDALNALHEREKKYALERIQEEREENKKEIEYHKSLQQLYVELLENNNLLKQGDKRMCLKHAGEGEAEVGG</sequence>
<keyword evidence="3" id="KW-0747">Spliceosome</keyword>
<dbReference type="GO" id="GO:0000974">
    <property type="term" value="C:Prp19 complex"/>
    <property type="evidence" value="ECO:0007669"/>
    <property type="project" value="InterPro"/>
</dbReference>
<dbReference type="SUPFAM" id="SSF46689">
    <property type="entry name" value="Homeodomain-like"/>
    <property type="match status" value="1"/>
</dbReference>
<dbReference type="AlphaFoldDB" id="A0A1Y1JC18"/>
<dbReference type="PROSITE" id="PS50090">
    <property type="entry name" value="MYB_LIKE"/>
    <property type="match status" value="2"/>
</dbReference>
<dbReference type="InterPro" id="IPR017930">
    <property type="entry name" value="Myb_dom"/>
</dbReference>
<feature type="domain" description="Myb-like" evidence="14">
    <location>
        <begin position="54"/>
        <end position="103"/>
    </location>
</feature>
<gene>
    <name evidence="16" type="ORF">PGO_061810</name>
</gene>
<dbReference type="PROSITE" id="PS51294">
    <property type="entry name" value="HTH_MYB"/>
    <property type="match status" value="2"/>
</dbReference>
<evidence type="ECO:0000313" key="17">
    <source>
        <dbReference type="Proteomes" id="UP000195521"/>
    </source>
</evidence>
<dbReference type="GO" id="GO:0006355">
    <property type="term" value="P:regulation of DNA-templated transcription"/>
    <property type="evidence" value="ECO:0007669"/>
    <property type="project" value="UniProtKB-ARBA"/>
</dbReference>
<evidence type="ECO:0000256" key="3">
    <source>
        <dbReference type="ARBA" id="ARBA00022728"/>
    </source>
</evidence>
<evidence type="ECO:0000256" key="13">
    <source>
        <dbReference type="SAM" id="MobiDB-lite"/>
    </source>
</evidence>
<dbReference type="Pfam" id="PF11831">
    <property type="entry name" value="Myb_Cef"/>
    <property type="match status" value="1"/>
</dbReference>
<name>A0A1Y1JC18_PLAGO</name>
<evidence type="ECO:0000256" key="10">
    <source>
        <dbReference type="ARBA" id="ARBA00023242"/>
    </source>
</evidence>
<dbReference type="SMART" id="SM00717">
    <property type="entry name" value="SANT"/>
    <property type="match status" value="2"/>
</dbReference>
<keyword evidence="10" id="KW-0539">Nucleus</keyword>
<evidence type="ECO:0000259" key="15">
    <source>
        <dbReference type="PROSITE" id="PS51294"/>
    </source>
</evidence>
<feature type="domain" description="HTH myb-type" evidence="15">
    <location>
        <begin position="2"/>
        <end position="53"/>
    </location>
</feature>
<dbReference type="Gene3D" id="1.10.10.60">
    <property type="entry name" value="Homeodomain-like"/>
    <property type="match status" value="2"/>
</dbReference>
<keyword evidence="17" id="KW-1185">Reference proteome</keyword>
<dbReference type="Proteomes" id="UP000195521">
    <property type="component" value="Unassembled WGS sequence"/>
</dbReference>
<keyword evidence="6 12" id="KW-0175">Coiled coil</keyword>
<dbReference type="InterPro" id="IPR009057">
    <property type="entry name" value="Homeodomain-like_sf"/>
</dbReference>
<evidence type="ECO:0000256" key="8">
    <source>
        <dbReference type="ARBA" id="ARBA00023187"/>
    </source>
</evidence>
<keyword evidence="11" id="KW-0131">Cell cycle</keyword>
<evidence type="ECO:0000256" key="1">
    <source>
        <dbReference type="ARBA" id="ARBA00010506"/>
    </source>
</evidence>
<protein>
    <submittedName>
        <fullName evidence="16">DNA binding protein Myb2</fullName>
    </submittedName>
</protein>
<evidence type="ECO:0000256" key="7">
    <source>
        <dbReference type="ARBA" id="ARBA00023125"/>
    </source>
</evidence>
<evidence type="ECO:0000256" key="2">
    <source>
        <dbReference type="ARBA" id="ARBA00022664"/>
    </source>
</evidence>
<dbReference type="GO" id="GO:0003677">
    <property type="term" value="F:DNA binding"/>
    <property type="evidence" value="ECO:0007669"/>
    <property type="project" value="UniProtKB-KW"/>
</dbReference>
<evidence type="ECO:0000256" key="9">
    <source>
        <dbReference type="ARBA" id="ARBA00023204"/>
    </source>
</evidence>
<feature type="coiled-coil region" evidence="12">
    <location>
        <begin position="572"/>
        <end position="622"/>
    </location>
</feature>
<keyword evidence="8" id="KW-0508">mRNA splicing</keyword>
<evidence type="ECO:0000256" key="12">
    <source>
        <dbReference type="SAM" id="Coils"/>
    </source>
</evidence>
<dbReference type="GeneID" id="39746748"/>
<dbReference type="GO" id="GO:0000398">
    <property type="term" value="P:mRNA splicing, via spliceosome"/>
    <property type="evidence" value="ECO:0007669"/>
    <property type="project" value="InterPro"/>
</dbReference>
<keyword evidence="4" id="KW-0677">Repeat</keyword>
<evidence type="ECO:0000313" key="16">
    <source>
        <dbReference type="EMBL" id="GAW80036.1"/>
    </source>
</evidence>
<proteinExistence type="inferred from homology"/>
<dbReference type="EMBL" id="BDQF01000007">
    <property type="protein sequence ID" value="GAW80036.1"/>
    <property type="molecule type" value="Genomic_DNA"/>
</dbReference>
<dbReference type="InterPro" id="IPR047242">
    <property type="entry name" value="CDC5L/Cef1"/>
</dbReference>
<keyword evidence="9" id="KW-0234">DNA repair</keyword>
<evidence type="ECO:0000256" key="6">
    <source>
        <dbReference type="ARBA" id="ARBA00023054"/>
    </source>
</evidence>
<dbReference type="GO" id="GO:0005681">
    <property type="term" value="C:spliceosomal complex"/>
    <property type="evidence" value="ECO:0007669"/>
    <property type="project" value="UniProtKB-KW"/>
</dbReference>
<dbReference type="InterPro" id="IPR021786">
    <property type="entry name" value="Cdc5p/Cef1_C"/>
</dbReference>
<comment type="caution">
    <text evidence="16">The sequence shown here is derived from an EMBL/GenBank/DDBJ whole genome shotgun (WGS) entry which is preliminary data.</text>
</comment>
<feature type="coiled-coil region" evidence="12">
    <location>
        <begin position="893"/>
        <end position="924"/>
    </location>
</feature>
<keyword evidence="2" id="KW-0507">mRNA processing</keyword>
<comment type="similarity">
    <text evidence="1">Belongs to the CEF1 family.</text>
</comment>
<keyword evidence="5" id="KW-0227">DNA damage</keyword>
<feature type="compositionally biased region" description="Polar residues" evidence="13">
    <location>
        <begin position="781"/>
        <end position="790"/>
    </location>
</feature>
<dbReference type="FunFam" id="1.10.10.60:FF:000021">
    <property type="entry name" value="CDC5 cell division cycle 5-like"/>
    <property type="match status" value="1"/>
</dbReference>
<dbReference type="CDD" id="cd00167">
    <property type="entry name" value="SANT"/>
    <property type="match status" value="1"/>
</dbReference>
<feature type="region of interest" description="Disordered" evidence="13">
    <location>
        <begin position="766"/>
        <end position="790"/>
    </location>
</feature>
<dbReference type="GO" id="GO:0006281">
    <property type="term" value="P:DNA repair"/>
    <property type="evidence" value="ECO:0007669"/>
    <property type="project" value="UniProtKB-KW"/>
</dbReference>
<feature type="domain" description="Myb-like" evidence="14">
    <location>
        <begin position="2"/>
        <end position="53"/>
    </location>
</feature>
<dbReference type="CDD" id="cd11659">
    <property type="entry name" value="SANT_CDC5_II"/>
    <property type="match status" value="1"/>
</dbReference>
<accession>A0A1Y1JC18</accession>
<organism evidence="16 17">
    <name type="scientific">Plasmodium gonderi</name>
    <dbReference type="NCBI Taxonomy" id="77519"/>
    <lineage>
        <taxon>Eukaryota</taxon>
        <taxon>Sar</taxon>
        <taxon>Alveolata</taxon>
        <taxon>Apicomplexa</taxon>
        <taxon>Aconoidasida</taxon>
        <taxon>Haemosporida</taxon>
        <taxon>Plasmodiidae</taxon>
        <taxon>Plasmodium</taxon>
        <taxon>Plasmodium (Plasmodium)</taxon>
    </lineage>
</organism>
<evidence type="ECO:0000256" key="5">
    <source>
        <dbReference type="ARBA" id="ARBA00022763"/>
    </source>
</evidence>
<dbReference type="PANTHER" id="PTHR45885:SF1">
    <property type="entry name" value="CELL DIVISION CYCLE 5-LIKE PROTEIN"/>
    <property type="match status" value="1"/>
</dbReference>
<evidence type="ECO:0000259" key="14">
    <source>
        <dbReference type="PROSITE" id="PS50090"/>
    </source>
</evidence>
<dbReference type="RefSeq" id="XP_028542625.1">
    <property type="nucleotide sequence ID" value="XM_028686824.1"/>
</dbReference>
<evidence type="ECO:0000256" key="11">
    <source>
        <dbReference type="ARBA" id="ARBA00023306"/>
    </source>
</evidence>
<feature type="region of interest" description="Disordered" evidence="13">
    <location>
        <begin position="114"/>
        <end position="139"/>
    </location>
</feature>
<reference evidence="17" key="1">
    <citation type="submission" date="2017-04" db="EMBL/GenBank/DDBJ databases">
        <title>Plasmodium gonderi genome.</title>
        <authorList>
            <person name="Arisue N."/>
            <person name="Honma H."/>
            <person name="Kawai S."/>
            <person name="Tougan T."/>
            <person name="Tanabe K."/>
            <person name="Horii T."/>
        </authorList>
    </citation>
    <scope>NUCLEOTIDE SEQUENCE [LARGE SCALE GENOMIC DNA]</scope>
    <source>
        <strain evidence="17">ATCC 30045</strain>
    </source>
</reference>
<dbReference type="FunFam" id="1.10.10.60:FF:000091">
    <property type="entry name" value="CDC5 cell division cycle 5-like"/>
    <property type="match status" value="1"/>
</dbReference>
<dbReference type="PANTHER" id="PTHR45885">
    <property type="entry name" value="CELL DIVISION CYCLE 5-LIKE PROTEIN"/>
    <property type="match status" value="1"/>
</dbReference>
<dbReference type="InterPro" id="IPR047240">
    <property type="entry name" value="SANT_CDC5L_II"/>
</dbReference>
<dbReference type="OMA" id="QCLDHYE"/>